<keyword evidence="4" id="KW-1185">Reference proteome</keyword>
<dbReference type="InterPro" id="IPR043519">
    <property type="entry name" value="NT_sf"/>
</dbReference>
<dbReference type="SMART" id="SM00954">
    <property type="entry name" value="RelA_SpoT"/>
    <property type="match status" value="1"/>
</dbReference>
<dbReference type="Proteomes" id="UP000014605">
    <property type="component" value="Unassembled WGS sequence"/>
</dbReference>
<reference evidence="3 4" key="1">
    <citation type="submission" date="2013-04" db="EMBL/GenBank/DDBJ databases">
        <title>The Genome Sequence of Treponema vincentii F0403.</title>
        <authorList>
            <consortium name="The Broad Institute Genomics Platform"/>
            <person name="Earl A."/>
            <person name="Ward D."/>
            <person name="Feldgarden M."/>
            <person name="Gevers D."/>
            <person name="Leonetti C."/>
            <person name="Izard J."/>
            <person name="Walker B."/>
            <person name="Young S."/>
            <person name="Zeng Q."/>
            <person name="Gargeya S."/>
            <person name="Fitzgerald M."/>
            <person name="Haas B."/>
            <person name="Abouelleil A."/>
            <person name="Allen A.W."/>
            <person name="Alvarado L."/>
            <person name="Arachchi H.M."/>
            <person name="Berlin A.M."/>
            <person name="Chapman S.B."/>
            <person name="Gainer-Dewar J."/>
            <person name="Goldberg J."/>
            <person name="Griggs A."/>
            <person name="Gujja S."/>
            <person name="Hansen M."/>
            <person name="Howarth C."/>
            <person name="Imamovic A."/>
            <person name="Ireland A."/>
            <person name="Larimer J."/>
            <person name="McCowan C."/>
            <person name="Murphy C."/>
            <person name="Pearson M."/>
            <person name="Poon T.W."/>
            <person name="Priest M."/>
            <person name="Roberts A."/>
            <person name="Saif S."/>
            <person name="Shea T."/>
            <person name="Sisk P."/>
            <person name="Sykes S."/>
            <person name="Wortman J."/>
            <person name="Nusbaum C."/>
            <person name="Birren B."/>
        </authorList>
    </citation>
    <scope>NUCLEOTIDE SEQUENCE [LARGE SCALE GENOMIC DNA]</scope>
    <source>
        <strain evidence="3 4">F0403</strain>
    </source>
</reference>
<dbReference type="InterPro" id="IPR052366">
    <property type="entry name" value="GTP_Pyrophosphokinase"/>
</dbReference>
<accession>S3LD73</accession>
<evidence type="ECO:0000313" key="3">
    <source>
        <dbReference type="EMBL" id="EPF47640.1"/>
    </source>
</evidence>
<evidence type="ECO:0000256" key="1">
    <source>
        <dbReference type="SAM" id="MobiDB-lite"/>
    </source>
</evidence>
<comment type="caution">
    <text evidence="3">The sequence shown here is derived from an EMBL/GenBank/DDBJ whole genome shotgun (WGS) entry which is preliminary data.</text>
</comment>
<protein>
    <recommendedName>
        <fullName evidence="2">RelA/SpoT domain-containing protein</fullName>
    </recommendedName>
</protein>
<dbReference type="EMBL" id="ATFC01000002">
    <property type="protein sequence ID" value="EPF47640.1"/>
    <property type="molecule type" value="Genomic_DNA"/>
</dbReference>
<dbReference type="GO" id="GO:0015969">
    <property type="term" value="P:guanosine tetraphosphate metabolic process"/>
    <property type="evidence" value="ECO:0007669"/>
    <property type="project" value="InterPro"/>
</dbReference>
<dbReference type="HOGENOM" id="CLU_077095_0_0_12"/>
<dbReference type="CDD" id="cd05399">
    <property type="entry name" value="NT_Rel-Spo_like"/>
    <property type="match status" value="1"/>
</dbReference>
<name>S3LD73_9SPIR</name>
<gene>
    <name evidence="3" type="ORF">HMPREF1222_00542</name>
</gene>
<dbReference type="SUPFAM" id="SSF81301">
    <property type="entry name" value="Nucleotidyltransferase"/>
    <property type="match status" value="1"/>
</dbReference>
<dbReference type="PATRIC" id="fig|1125702.3.peg.569"/>
<proteinExistence type="predicted"/>
<dbReference type="Gene3D" id="1.10.287.860">
    <property type="entry name" value="Nucleotidyltransferase"/>
    <property type="match status" value="1"/>
</dbReference>
<dbReference type="PANTHER" id="PTHR47837">
    <property type="entry name" value="GTP PYROPHOSPHOKINASE YJBM"/>
    <property type="match status" value="1"/>
</dbReference>
<feature type="domain" description="RelA/SpoT" evidence="2">
    <location>
        <begin position="64"/>
        <end position="187"/>
    </location>
</feature>
<dbReference type="InterPro" id="IPR007685">
    <property type="entry name" value="RelA_SpoT"/>
</dbReference>
<dbReference type="GeneID" id="301460740"/>
<sequence length="238" mass="27782">MTSFIFNELLNSDKPEELLEAAYPFAHLMMQYRCALREVQTKLEVLNTELSMDHDRNPFESIACRIKKPISIIGKLKKMGLDISIENIEHHLHDVAGIRVICTFQKDIYILAEKLCEQDDIKLLARKDYIKNPKPNGYRSLHLIVEIPVFFAEGKKYMQVEVQFRTIAMDFWASVEHKIYYKKEIDHNTAQFTEKLRRCAENINAIAIELENISREIEAQEEQEQPERKAAASELLVL</sequence>
<evidence type="ECO:0000313" key="4">
    <source>
        <dbReference type="Proteomes" id="UP000014605"/>
    </source>
</evidence>
<evidence type="ECO:0000259" key="2">
    <source>
        <dbReference type="SMART" id="SM00954"/>
    </source>
</evidence>
<dbReference type="Pfam" id="PF04607">
    <property type="entry name" value="RelA_SpoT"/>
    <property type="match status" value="1"/>
</dbReference>
<dbReference type="Gene3D" id="3.30.460.10">
    <property type="entry name" value="Beta Polymerase, domain 2"/>
    <property type="match status" value="1"/>
</dbReference>
<dbReference type="RefSeq" id="WP_016518105.1">
    <property type="nucleotide sequence ID" value="NZ_KE332512.1"/>
</dbReference>
<feature type="region of interest" description="Disordered" evidence="1">
    <location>
        <begin position="219"/>
        <end position="238"/>
    </location>
</feature>
<organism evidence="3 4">
    <name type="scientific">Treponema vincentii F0403</name>
    <dbReference type="NCBI Taxonomy" id="1125702"/>
    <lineage>
        <taxon>Bacteria</taxon>
        <taxon>Pseudomonadati</taxon>
        <taxon>Spirochaetota</taxon>
        <taxon>Spirochaetia</taxon>
        <taxon>Spirochaetales</taxon>
        <taxon>Treponemataceae</taxon>
        <taxon>Treponema</taxon>
    </lineage>
</organism>
<dbReference type="AlphaFoldDB" id="S3LD73"/>
<dbReference type="PANTHER" id="PTHR47837:SF2">
    <property type="entry name" value="GTP PYROPHOSPHOKINASE YWAC"/>
    <property type="match status" value="1"/>
</dbReference>